<dbReference type="Pfam" id="PF00072">
    <property type="entry name" value="Response_reg"/>
    <property type="match status" value="1"/>
</dbReference>
<dbReference type="InterPro" id="IPR016032">
    <property type="entry name" value="Sig_transdc_resp-reg_C-effctor"/>
</dbReference>
<feature type="domain" description="Response regulatory" evidence="5">
    <location>
        <begin position="2"/>
        <end position="118"/>
    </location>
</feature>
<dbReference type="InterPro" id="IPR058245">
    <property type="entry name" value="NreC/VraR/RcsB-like_REC"/>
</dbReference>
<dbReference type="SUPFAM" id="SSF52172">
    <property type="entry name" value="CheY-like"/>
    <property type="match status" value="1"/>
</dbReference>
<accession>A0A150I2P1</accession>
<dbReference type="PATRIC" id="fig|52133.18.peg.471"/>
<sequence length="218" mass="24120">MHILVVEDSLETRQRLQTVIVDAFPEARIKAANSVKEGLSICLDQQFQIALIDLGLPDGSGIEVLSYLRQRHPDTQCVVMSVLGDDLHIVNALAGGAEGYLVKEQPKELIIHQLRQLRLGIPALSPSIARRLMAHFQSTRSVATIEHNLTEREKQVLLYIGQGLRNGEVAKQLEIAESTVASHIKSIYHKLGISSRAEAAQYANHLGLNYYSVGLKIK</sequence>
<dbReference type="EMBL" id="JRUE01000053">
    <property type="protein sequence ID" value="KXZ73751.1"/>
    <property type="molecule type" value="Genomic_DNA"/>
</dbReference>
<dbReference type="PROSITE" id="PS50043">
    <property type="entry name" value="HTH_LUXR_2"/>
    <property type="match status" value="1"/>
</dbReference>
<dbReference type="Pfam" id="PF00196">
    <property type="entry name" value="GerE"/>
    <property type="match status" value="1"/>
</dbReference>
<name>A0A150I2P1_9GAMM</name>
<feature type="modified residue" description="4-aspartylphosphate" evidence="3">
    <location>
        <position position="53"/>
    </location>
</feature>
<evidence type="ECO:0000259" key="4">
    <source>
        <dbReference type="PROSITE" id="PS50043"/>
    </source>
</evidence>
<evidence type="ECO:0000256" key="1">
    <source>
        <dbReference type="ARBA" id="ARBA00022553"/>
    </source>
</evidence>
<evidence type="ECO:0000256" key="3">
    <source>
        <dbReference type="PROSITE-ProRule" id="PRU00169"/>
    </source>
</evidence>
<evidence type="ECO:0000313" key="7">
    <source>
        <dbReference type="Proteomes" id="UP000075680"/>
    </source>
</evidence>
<evidence type="ECO:0000259" key="5">
    <source>
        <dbReference type="PROSITE" id="PS50110"/>
    </source>
</evidence>
<dbReference type="PANTHER" id="PTHR43214">
    <property type="entry name" value="TWO-COMPONENT RESPONSE REGULATOR"/>
    <property type="match status" value="1"/>
</dbReference>
<dbReference type="InterPro" id="IPR039420">
    <property type="entry name" value="WalR-like"/>
</dbReference>
<keyword evidence="2" id="KW-0238">DNA-binding</keyword>
<evidence type="ECO:0000313" key="6">
    <source>
        <dbReference type="EMBL" id="KXZ73751.1"/>
    </source>
</evidence>
<proteinExistence type="predicted"/>
<dbReference type="SMART" id="SM00448">
    <property type="entry name" value="REC"/>
    <property type="match status" value="1"/>
</dbReference>
<dbReference type="Proteomes" id="UP000075680">
    <property type="component" value="Unassembled WGS sequence"/>
</dbReference>
<keyword evidence="1 3" id="KW-0597">Phosphoprotein</keyword>
<dbReference type="PROSITE" id="PS00622">
    <property type="entry name" value="HTH_LUXR_1"/>
    <property type="match status" value="1"/>
</dbReference>
<dbReference type="RefSeq" id="WP_061518033.1">
    <property type="nucleotide sequence ID" value="NZ_JRUE01000053.1"/>
</dbReference>
<dbReference type="GO" id="GO:0006355">
    <property type="term" value="P:regulation of DNA-templated transcription"/>
    <property type="evidence" value="ECO:0007669"/>
    <property type="project" value="InterPro"/>
</dbReference>
<dbReference type="SUPFAM" id="SSF46894">
    <property type="entry name" value="C-terminal effector domain of the bipartite response regulators"/>
    <property type="match status" value="1"/>
</dbReference>
<reference evidence="6 7" key="1">
    <citation type="journal article" date="2016" name="Sci. Rep.">
        <title>Genomic and phenotypic characterization of the species Acinetobacter venetianus.</title>
        <authorList>
            <person name="Fondi M."/>
            <person name="Maida I."/>
            <person name="Perrin E."/>
            <person name="Orlandini V."/>
            <person name="La Torre L."/>
            <person name="Bosi E."/>
            <person name="Negroni A."/>
            <person name="Zanaroli G."/>
            <person name="Fava F."/>
            <person name="Decorosi F."/>
            <person name="Giovannetti L."/>
            <person name="Viti C."/>
            <person name="Vaneechoutte M."/>
            <person name="Dijkshoorn L."/>
            <person name="Fani R."/>
        </authorList>
    </citation>
    <scope>NUCLEOTIDE SEQUENCE [LARGE SCALE GENOMIC DNA]</scope>
    <source>
        <strain evidence="6 7">LUH5627</strain>
    </source>
</reference>
<dbReference type="SMART" id="SM00421">
    <property type="entry name" value="HTH_LUXR"/>
    <property type="match status" value="1"/>
</dbReference>
<dbReference type="Gene3D" id="1.10.10.10">
    <property type="entry name" value="Winged helix-like DNA-binding domain superfamily/Winged helix DNA-binding domain"/>
    <property type="match status" value="1"/>
</dbReference>
<dbReference type="AlphaFoldDB" id="A0A150I2P1"/>
<protein>
    <submittedName>
        <fullName evidence="6">Transcriptional regulatory protein DevR (DosR)</fullName>
    </submittedName>
</protein>
<dbReference type="InterPro" id="IPR036388">
    <property type="entry name" value="WH-like_DNA-bd_sf"/>
</dbReference>
<dbReference type="Gene3D" id="3.40.50.2300">
    <property type="match status" value="1"/>
</dbReference>
<dbReference type="PROSITE" id="PS50110">
    <property type="entry name" value="RESPONSE_REGULATORY"/>
    <property type="match status" value="1"/>
</dbReference>
<organism evidence="6 7">
    <name type="scientific">Acinetobacter venetianus</name>
    <dbReference type="NCBI Taxonomy" id="52133"/>
    <lineage>
        <taxon>Bacteria</taxon>
        <taxon>Pseudomonadati</taxon>
        <taxon>Pseudomonadota</taxon>
        <taxon>Gammaproteobacteria</taxon>
        <taxon>Moraxellales</taxon>
        <taxon>Moraxellaceae</taxon>
        <taxon>Acinetobacter</taxon>
    </lineage>
</organism>
<dbReference type="InterPro" id="IPR011006">
    <property type="entry name" value="CheY-like_superfamily"/>
</dbReference>
<comment type="caution">
    <text evidence="6">The sequence shown here is derived from an EMBL/GenBank/DDBJ whole genome shotgun (WGS) entry which is preliminary data.</text>
</comment>
<dbReference type="InterPro" id="IPR001789">
    <property type="entry name" value="Sig_transdc_resp-reg_receiver"/>
</dbReference>
<evidence type="ECO:0000256" key="2">
    <source>
        <dbReference type="ARBA" id="ARBA00023125"/>
    </source>
</evidence>
<gene>
    <name evidence="6" type="primary">devR</name>
    <name evidence="6" type="ORF">AVENLUH5627_00453</name>
</gene>
<dbReference type="PRINTS" id="PR00038">
    <property type="entry name" value="HTHLUXR"/>
</dbReference>
<dbReference type="GO" id="GO:0000160">
    <property type="term" value="P:phosphorelay signal transduction system"/>
    <property type="evidence" value="ECO:0007669"/>
    <property type="project" value="InterPro"/>
</dbReference>
<dbReference type="PANTHER" id="PTHR43214:SF43">
    <property type="entry name" value="TWO-COMPONENT RESPONSE REGULATOR"/>
    <property type="match status" value="1"/>
</dbReference>
<dbReference type="CDD" id="cd06170">
    <property type="entry name" value="LuxR_C_like"/>
    <property type="match status" value="1"/>
</dbReference>
<feature type="domain" description="HTH luxR-type" evidence="4">
    <location>
        <begin position="142"/>
        <end position="207"/>
    </location>
</feature>
<dbReference type="InterPro" id="IPR000792">
    <property type="entry name" value="Tscrpt_reg_LuxR_C"/>
</dbReference>
<dbReference type="GO" id="GO:0003677">
    <property type="term" value="F:DNA binding"/>
    <property type="evidence" value="ECO:0007669"/>
    <property type="project" value="UniProtKB-KW"/>
</dbReference>
<dbReference type="CDD" id="cd17535">
    <property type="entry name" value="REC_NarL-like"/>
    <property type="match status" value="1"/>
</dbReference>